<dbReference type="SUPFAM" id="SSF52016">
    <property type="entry name" value="LeuD/IlvD-like"/>
    <property type="match status" value="1"/>
</dbReference>
<feature type="binding site" evidence="18">
    <location>
        <position position="495"/>
    </location>
    <ligand>
        <name>substrate</name>
    </ligand>
</feature>
<evidence type="ECO:0000256" key="3">
    <source>
        <dbReference type="ARBA" id="ARBA00005026"/>
    </source>
</evidence>
<evidence type="ECO:0000256" key="14">
    <source>
        <dbReference type="ARBA" id="ARBA00023239"/>
    </source>
</evidence>
<evidence type="ECO:0000256" key="13">
    <source>
        <dbReference type="ARBA" id="ARBA00023014"/>
    </source>
</evidence>
<evidence type="ECO:0000256" key="12">
    <source>
        <dbReference type="ARBA" id="ARBA00023004"/>
    </source>
</evidence>
<dbReference type="InterPro" id="IPR015928">
    <property type="entry name" value="Aconitase/3IPM_dehydase_swvl"/>
</dbReference>
<comment type="similarity">
    <text evidence="4 16">Belongs to the aconitase/IPM isomerase family.</text>
</comment>
<evidence type="ECO:0000256" key="8">
    <source>
        <dbReference type="ARBA" id="ARBA00022485"/>
    </source>
</evidence>
<evidence type="ECO:0000256" key="5">
    <source>
        <dbReference type="ARBA" id="ARBA00012926"/>
    </source>
</evidence>
<evidence type="ECO:0000256" key="16">
    <source>
        <dbReference type="PIRNR" id="PIRNR036687"/>
    </source>
</evidence>
<accession>A0AAU9QCU4</accession>
<sequence>MLEAYRKHVEERAAEGVVPKPLDAEQVAGLVELLKNPPQGEEAFILDLLENRIPPGVDEAAYVKAGFLTAVAKSEVASPLVSREKAAELLGTMQGGYNIAPLVEFLDDDALAPIAVKALSHTLLMFDAFYDVEEKAKAGNAFAKQVLQSWADAEWFTSKEKVAEKITVKVFKVTGETNTDDLSPAPDAWSRPDIPVHAKAMLKMERDGIVPDQPGSVGPINQIEELQKDGIPLAYVGDVVGTGSSRKSATNSVLWFMGEDIPFVPNKRTGGICLGGKIAPIFYNTMEDSGALPIELDVQNMNMGDVIDIFPYEGVVRKNGEDISSFTLSKVLLDEVRAGGRIPLIIGRGLTSRARTSLGLEETDLFAKPVDPSASDKGYTLAQKMVGKACGVEGVRAGQYCEPKMTTVGSQDTTGPMTRDELKDLACLGFSADLVMQSFCHTSAYPKPVDVNTHHTLPDFIMNRGGVSLRPGDGVIHSWLNRMLLPDTVGTGGDSHTRFPLGISFPAGSGLVAFAAATGVMPLDMPESILVRFKGEMQPGITLRDLVHAIPLYGIKQGLLTVEKAGKINEFSGRVLEIEGVEHLTVEQAFELSDASAERSAAGCTVKLSQASIEEYLNSNITMLKWMISEGYGDRRTIERRITAMEEWLANPELMEADSDAEYAHVIEIDLAEINEPILCAPNDPDDARLLSDVQGTQIDEVFIGSCMTNIGHFRAAGKLLEKFNGQLDTRLWVAPPTKMDRDQLTEEGYYGIYGRAGVRIETPGCSLCMGNQARVADKATVMSTSTRNFPNRLGTGANVYLSSAELAAVGAILGKIPTKEEYLAYMEQIDATAADTYRYLNFHKMEQYTKKADNVIFQEPA</sequence>
<dbReference type="InterPro" id="IPR015932">
    <property type="entry name" value="Aconitase_dom2"/>
</dbReference>
<comment type="cofactor">
    <cofactor evidence="17">
        <name>[4Fe-4S] cluster</name>
        <dbReference type="ChEBI" id="CHEBI:49883"/>
    </cofactor>
    <text evidence="17">Binds 1 [4Fe-4S] cluster per subunit.</text>
</comment>
<dbReference type="SUPFAM" id="SSF74778">
    <property type="entry name" value="Aconitase B, N-terminal domain"/>
    <property type="match status" value="1"/>
</dbReference>
<comment type="catalytic activity">
    <reaction evidence="15 16">
        <text>citrate = D-threo-isocitrate</text>
        <dbReference type="Rhea" id="RHEA:10336"/>
        <dbReference type="ChEBI" id="CHEBI:15562"/>
        <dbReference type="ChEBI" id="CHEBI:16947"/>
        <dbReference type="EC" id="4.2.1.3"/>
    </reaction>
</comment>
<dbReference type="AlphaFoldDB" id="A0AAU9QCU4"/>
<dbReference type="GO" id="GO:0019629">
    <property type="term" value="P:propionate catabolic process, 2-methylcitrate cycle"/>
    <property type="evidence" value="ECO:0007669"/>
    <property type="project" value="TreeGrafter"/>
</dbReference>
<dbReference type="Gene3D" id="3.40.1060.10">
    <property type="entry name" value="Aconitase, Domain 2"/>
    <property type="match status" value="1"/>
</dbReference>
<evidence type="ECO:0000256" key="1">
    <source>
        <dbReference type="ARBA" id="ARBA00000118"/>
    </source>
</evidence>
<evidence type="ECO:0000256" key="7">
    <source>
        <dbReference type="ARBA" id="ARBA00019379"/>
    </source>
</evidence>
<reference evidence="22" key="1">
    <citation type="submission" date="2022-01" db="EMBL/GenBank/DDBJ databases">
        <authorList>
            <person name="Lagorce A."/>
        </authorList>
    </citation>
    <scope>NUCLEOTIDE SEQUENCE</scope>
    <source>
        <strain evidence="22">Th15_F1_D04</strain>
    </source>
</reference>
<dbReference type="Gene3D" id="3.20.19.10">
    <property type="entry name" value="Aconitase, domain 4"/>
    <property type="match status" value="1"/>
</dbReference>
<evidence type="ECO:0000259" key="20">
    <source>
        <dbReference type="Pfam" id="PF06434"/>
    </source>
</evidence>
<feature type="binding site" evidence="18">
    <location>
        <begin position="244"/>
        <end position="246"/>
    </location>
    <ligand>
        <name>substrate</name>
    </ligand>
</feature>
<dbReference type="GO" id="GO:0005829">
    <property type="term" value="C:cytosol"/>
    <property type="evidence" value="ECO:0007669"/>
    <property type="project" value="InterPro"/>
</dbReference>
<dbReference type="NCBIfam" id="NF006690">
    <property type="entry name" value="PRK09238.1"/>
    <property type="match status" value="1"/>
</dbReference>
<keyword evidence="10 17" id="KW-0479">Metal-binding</keyword>
<comment type="pathway">
    <text evidence="3">Organic acid metabolism; propanoate degradation.</text>
</comment>
<dbReference type="EC" id="4.2.1.3" evidence="5 16"/>
<evidence type="ECO:0000256" key="17">
    <source>
        <dbReference type="PIRSR" id="PIRSR036687-1"/>
    </source>
</evidence>
<comment type="caution">
    <text evidence="22">The sequence shown here is derived from an EMBL/GenBank/DDBJ whole genome shotgun (WGS) entry which is preliminary data.</text>
</comment>
<feature type="binding site" evidence="18">
    <location>
        <position position="788"/>
    </location>
    <ligand>
        <name>substrate</name>
    </ligand>
</feature>
<proteinExistence type="inferred from homology"/>
<dbReference type="PROSITE" id="PS01244">
    <property type="entry name" value="ACONITASE_2"/>
    <property type="match status" value="1"/>
</dbReference>
<dbReference type="InterPro" id="IPR004406">
    <property type="entry name" value="Aconitase_B"/>
</dbReference>
<evidence type="ECO:0000256" key="6">
    <source>
        <dbReference type="ARBA" id="ARBA00013250"/>
    </source>
</evidence>
<evidence type="ECO:0000259" key="21">
    <source>
        <dbReference type="Pfam" id="PF11791"/>
    </source>
</evidence>
<dbReference type="InterPro" id="IPR036008">
    <property type="entry name" value="Aconitase_4Fe-4S_dom"/>
</dbReference>
<dbReference type="FunFam" id="1.25.40.310:FF:000001">
    <property type="entry name" value="Aconitate hydratase B"/>
    <property type="match status" value="1"/>
</dbReference>
<dbReference type="CDD" id="cd01581">
    <property type="entry name" value="AcnB"/>
    <property type="match status" value="1"/>
</dbReference>
<dbReference type="InterPro" id="IPR036288">
    <property type="entry name" value="Aconitase_B_HEAT-like_dom_sf"/>
</dbReference>
<dbReference type="FunFam" id="3.30.499.10:FF:000008">
    <property type="entry name" value="Aconitate hydratase B"/>
    <property type="match status" value="1"/>
</dbReference>
<dbReference type="Pfam" id="PF06434">
    <property type="entry name" value="Aconitase_2_N"/>
    <property type="match status" value="1"/>
</dbReference>
<dbReference type="PANTHER" id="PTHR43160:SF4">
    <property type="entry name" value="ACONITATE HYDRATASE B"/>
    <property type="match status" value="1"/>
</dbReference>
<dbReference type="InterPro" id="IPR015929">
    <property type="entry name" value="Aconitase_B_swivel"/>
</dbReference>
<feature type="binding site" evidence="17">
    <location>
        <position position="766"/>
    </location>
    <ligand>
        <name>[4Fe-4S] cluster</name>
        <dbReference type="ChEBI" id="CHEBI:49883"/>
    </ligand>
</feature>
<evidence type="ECO:0000256" key="11">
    <source>
        <dbReference type="ARBA" id="ARBA00022884"/>
    </source>
</evidence>
<keyword evidence="11" id="KW-0694">RNA-binding</keyword>
<dbReference type="GO" id="GO:0046872">
    <property type="term" value="F:metal ion binding"/>
    <property type="evidence" value="ECO:0007669"/>
    <property type="project" value="UniProtKB-KW"/>
</dbReference>
<keyword evidence="14 16" id="KW-0456">Lyase</keyword>
<dbReference type="GO" id="GO:0003730">
    <property type="term" value="F:mRNA 3'-UTR binding"/>
    <property type="evidence" value="ECO:0007669"/>
    <property type="project" value="UniProtKB-ARBA"/>
</dbReference>
<dbReference type="InterPro" id="IPR001030">
    <property type="entry name" value="Acoase/IPM_deHydtase_lsu_aba"/>
</dbReference>
<dbReference type="RefSeq" id="WP_039840268.1">
    <property type="nucleotide sequence ID" value="NZ_BBKN01000019.1"/>
</dbReference>
<evidence type="ECO:0000256" key="10">
    <source>
        <dbReference type="ARBA" id="ARBA00022723"/>
    </source>
</evidence>
<evidence type="ECO:0000313" key="23">
    <source>
        <dbReference type="Proteomes" id="UP001295420"/>
    </source>
</evidence>
<evidence type="ECO:0000256" key="2">
    <source>
        <dbReference type="ARBA" id="ARBA00004717"/>
    </source>
</evidence>
<feature type="binding site" evidence="18">
    <location>
        <position position="191"/>
    </location>
    <ligand>
        <name>substrate</name>
    </ligand>
</feature>
<dbReference type="InterPro" id="IPR015933">
    <property type="entry name" value="Aconitase_B_HEAT-like_dom"/>
</dbReference>
<feature type="binding site" evidence="17">
    <location>
        <position position="707"/>
    </location>
    <ligand>
        <name>[4Fe-4S] cluster</name>
        <dbReference type="ChEBI" id="CHEBI:49883"/>
    </ligand>
</feature>
<dbReference type="SUPFAM" id="SSF53732">
    <property type="entry name" value="Aconitase iron-sulfur domain"/>
    <property type="match status" value="1"/>
</dbReference>
<keyword evidence="12 17" id="KW-0408">Iron</keyword>
<comment type="catalytic activity">
    <reaction evidence="1 16">
        <text>(2S,3R)-3-hydroxybutane-1,2,3-tricarboxylate = 2-methyl-cis-aconitate + H2O</text>
        <dbReference type="Rhea" id="RHEA:17941"/>
        <dbReference type="ChEBI" id="CHEBI:15377"/>
        <dbReference type="ChEBI" id="CHEBI:57429"/>
        <dbReference type="ChEBI" id="CHEBI:57872"/>
        <dbReference type="EC" id="4.2.1.99"/>
    </reaction>
</comment>
<dbReference type="GO" id="GO:0006099">
    <property type="term" value="P:tricarboxylic acid cycle"/>
    <property type="evidence" value="ECO:0007669"/>
    <property type="project" value="UniProtKB-KW"/>
</dbReference>
<feature type="binding site" evidence="18">
    <location>
        <position position="793"/>
    </location>
    <ligand>
        <name>substrate</name>
    </ligand>
</feature>
<evidence type="ECO:0000256" key="9">
    <source>
        <dbReference type="ARBA" id="ARBA00022532"/>
    </source>
</evidence>
<feature type="domain" description="Aconitase B HEAT-like" evidence="21">
    <location>
        <begin position="4"/>
        <end position="156"/>
    </location>
</feature>
<organism evidence="22 23">
    <name type="scientific">Vibrio owensii</name>
    <dbReference type="NCBI Taxonomy" id="696485"/>
    <lineage>
        <taxon>Bacteria</taxon>
        <taxon>Pseudomonadati</taxon>
        <taxon>Pseudomonadota</taxon>
        <taxon>Gammaproteobacteria</taxon>
        <taxon>Vibrionales</taxon>
        <taxon>Vibrionaceae</taxon>
        <taxon>Vibrio</taxon>
    </lineage>
</organism>
<comment type="pathway">
    <text evidence="2 16">Carbohydrate metabolism; tricarboxylic acid cycle; isocitrate from oxaloacetate: step 2/2.</text>
</comment>
<dbReference type="EMBL" id="CAKMTQ010000056">
    <property type="protein sequence ID" value="CAH1540633.1"/>
    <property type="molecule type" value="Genomic_DNA"/>
</dbReference>
<dbReference type="InterPro" id="IPR018136">
    <property type="entry name" value="Aconitase_4Fe-4S_BS"/>
</dbReference>
<evidence type="ECO:0000259" key="19">
    <source>
        <dbReference type="Pfam" id="PF00330"/>
    </source>
</evidence>
<dbReference type="Proteomes" id="UP001295420">
    <property type="component" value="Unassembled WGS sequence"/>
</dbReference>
<feature type="binding site" evidence="18">
    <location>
        <begin position="411"/>
        <end position="413"/>
    </location>
    <ligand>
        <name>substrate</name>
    </ligand>
</feature>
<feature type="domain" description="Aconitase/3-isopropylmalate dehydratase large subunit alpha/beta/alpha" evidence="19">
    <location>
        <begin position="469"/>
        <end position="815"/>
    </location>
</feature>
<keyword evidence="9 16" id="KW-0816">Tricarboxylic acid cycle</keyword>
<evidence type="ECO:0000256" key="18">
    <source>
        <dbReference type="PIRSR" id="PIRSR036687-2"/>
    </source>
</evidence>
<name>A0AAU9QCU4_9VIBR</name>
<dbReference type="Pfam" id="PF11791">
    <property type="entry name" value="Aconitase_B_N"/>
    <property type="match status" value="1"/>
</dbReference>
<dbReference type="PROSITE" id="PS00450">
    <property type="entry name" value="ACONITASE_1"/>
    <property type="match status" value="1"/>
</dbReference>
<feature type="binding site" evidence="17">
    <location>
        <position position="769"/>
    </location>
    <ligand>
        <name>[4Fe-4S] cluster</name>
        <dbReference type="ChEBI" id="CHEBI:49883"/>
    </ligand>
</feature>
<dbReference type="GO" id="GO:0051539">
    <property type="term" value="F:4 iron, 4 sulfur cluster binding"/>
    <property type="evidence" value="ECO:0007669"/>
    <property type="project" value="UniProtKB-KW"/>
</dbReference>
<dbReference type="Pfam" id="PF00330">
    <property type="entry name" value="Aconitase"/>
    <property type="match status" value="1"/>
</dbReference>
<dbReference type="InterPro" id="IPR015931">
    <property type="entry name" value="Acnase/IPM_dHydase_lsu_aba_1/3"/>
</dbReference>
<feature type="domain" description="Aconitase B swivel" evidence="20">
    <location>
        <begin position="168"/>
        <end position="379"/>
    </location>
</feature>
<dbReference type="Gene3D" id="1.25.40.310">
    <property type="entry name" value="Aconitate B, HEAT-like domain"/>
    <property type="match status" value="1"/>
</dbReference>
<keyword evidence="13 17" id="KW-0411">Iron-sulfur</keyword>
<dbReference type="InterPro" id="IPR050926">
    <property type="entry name" value="Aconitase/IPM_isomerase"/>
</dbReference>
<evidence type="ECO:0000256" key="4">
    <source>
        <dbReference type="ARBA" id="ARBA00007185"/>
    </source>
</evidence>
<dbReference type="PANTHER" id="PTHR43160">
    <property type="entry name" value="ACONITATE HYDRATASE B"/>
    <property type="match status" value="1"/>
</dbReference>
<evidence type="ECO:0000256" key="15">
    <source>
        <dbReference type="ARBA" id="ARBA00023501"/>
    </source>
</evidence>
<dbReference type="Gene3D" id="3.30.499.10">
    <property type="entry name" value="Aconitase, domain 3"/>
    <property type="match status" value="2"/>
</dbReference>
<gene>
    <name evidence="22" type="primary">acnB</name>
    <name evidence="22" type="ORF">THF1D04_60273</name>
</gene>
<dbReference type="GO" id="GO:0003994">
    <property type="term" value="F:aconitate hydratase activity"/>
    <property type="evidence" value="ECO:0007669"/>
    <property type="project" value="UniProtKB-EC"/>
</dbReference>
<dbReference type="NCBIfam" id="TIGR00117">
    <property type="entry name" value="acnB"/>
    <property type="match status" value="1"/>
</dbReference>
<dbReference type="GO" id="GO:0047456">
    <property type="term" value="F:2-methylisocitrate dehydratase activity"/>
    <property type="evidence" value="ECO:0007669"/>
    <property type="project" value="UniProtKB-EC"/>
</dbReference>
<dbReference type="EC" id="4.2.1.99" evidence="6 16"/>
<evidence type="ECO:0000313" key="22">
    <source>
        <dbReference type="EMBL" id="CAH1540633.1"/>
    </source>
</evidence>
<dbReference type="FunFam" id="3.20.19.10:FF:000004">
    <property type="entry name" value="Aconitate hydratase B"/>
    <property type="match status" value="1"/>
</dbReference>
<keyword evidence="8 17" id="KW-0004">4Fe-4S</keyword>
<dbReference type="PIRSF" id="PIRSF036687">
    <property type="entry name" value="AcnB"/>
    <property type="match status" value="1"/>
</dbReference>
<dbReference type="CDD" id="cd01576">
    <property type="entry name" value="AcnB_Swivel"/>
    <property type="match status" value="1"/>
</dbReference>
<protein>
    <recommendedName>
        <fullName evidence="7 16">Aconitate hydratase B</fullName>
        <ecNumber evidence="5 16">4.2.1.3</ecNumber>
        <ecNumber evidence="6 16">4.2.1.99</ecNumber>
    </recommendedName>
    <alternativeName>
        <fullName evidence="16">2-methylisocitrate dehydratase</fullName>
    </alternativeName>
</protein>
<dbReference type="FunFam" id="3.30.499.10:FF:000001">
    <property type="entry name" value="Aconitate hydratase B"/>
    <property type="match status" value="1"/>
</dbReference>